<dbReference type="InterPro" id="IPR007774">
    <property type="entry name" value="Put_N_fixation"/>
</dbReference>
<comment type="caution">
    <text evidence="3">The sequence shown here is derived from an EMBL/GenBank/DDBJ whole genome shotgun (WGS) entry which is preliminary data.</text>
</comment>
<sequence>MGNIADLKAELKKRSARATQAKMDLHDLAEDLPLNWQEINVVAERAQRAYADLTATRAALKAAEEKAEG</sequence>
<accession>A0A2V4RN18</accession>
<keyword evidence="1" id="KW-0535">Nitrogen fixation</keyword>
<organism evidence="3 4">
    <name type="scientific">Komagataeibacter swingsii</name>
    <dbReference type="NCBI Taxonomy" id="215220"/>
    <lineage>
        <taxon>Bacteria</taxon>
        <taxon>Pseudomonadati</taxon>
        <taxon>Pseudomonadota</taxon>
        <taxon>Alphaproteobacteria</taxon>
        <taxon>Acetobacterales</taxon>
        <taxon>Acetobacteraceae</taxon>
        <taxon>Komagataeibacter</taxon>
    </lineage>
</organism>
<dbReference type="Proteomes" id="UP000247371">
    <property type="component" value="Unassembled WGS sequence"/>
</dbReference>
<dbReference type="InterPro" id="IPR029012">
    <property type="entry name" value="Helix_hairpin_bin_sf"/>
</dbReference>
<comment type="similarity">
    <text evidence="2">Belongs to the UPF0437 family.</text>
</comment>
<name>A0A2V4RN18_9PROT</name>
<keyword evidence="4" id="KW-1185">Reference proteome</keyword>
<dbReference type="RefSeq" id="WP_110557329.1">
    <property type="nucleotide sequence ID" value="NZ_NKUB01000017.1"/>
</dbReference>
<dbReference type="PIRSF" id="PIRSF037676">
    <property type="entry name" value="DUF683"/>
    <property type="match status" value="1"/>
</dbReference>
<evidence type="ECO:0000313" key="3">
    <source>
        <dbReference type="EMBL" id="PYD68972.1"/>
    </source>
</evidence>
<evidence type="ECO:0000256" key="1">
    <source>
        <dbReference type="ARBA" id="ARBA00023231"/>
    </source>
</evidence>
<dbReference type="EMBL" id="NKUB01000017">
    <property type="protein sequence ID" value="PYD68972.1"/>
    <property type="molecule type" value="Genomic_DNA"/>
</dbReference>
<evidence type="ECO:0000313" key="4">
    <source>
        <dbReference type="Proteomes" id="UP000247371"/>
    </source>
</evidence>
<evidence type="ECO:0000256" key="2">
    <source>
        <dbReference type="ARBA" id="ARBA00044954"/>
    </source>
</evidence>
<proteinExistence type="inferred from homology"/>
<dbReference type="Pfam" id="PF05082">
    <property type="entry name" value="Rop-like"/>
    <property type="match status" value="1"/>
</dbReference>
<protein>
    <submittedName>
        <fullName evidence="3">Uncharacterized protein</fullName>
    </submittedName>
</protein>
<reference evidence="3 4" key="1">
    <citation type="submission" date="2017-07" db="EMBL/GenBank/DDBJ databases">
        <title>A draft genome sequence of Komagataeibacter swingsii LMG 22125.</title>
        <authorList>
            <person name="Skraban J."/>
            <person name="Cleenwerck I."/>
            <person name="Vandamme P."/>
            <person name="Trcek J."/>
        </authorList>
    </citation>
    <scope>NUCLEOTIDE SEQUENCE [LARGE SCALE GENOMIC DNA]</scope>
    <source>
        <strain evidence="3 4">LMG 22125</strain>
    </source>
</reference>
<dbReference type="Gene3D" id="1.10.287.660">
    <property type="entry name" value="Helix hairpin bin"/>
    <property type="match status" value="1"/>
</dbReference>
<dbReference type="AlphaFoldDB" id="A0A2V4RN18"/>
<gene>
    <name evidence="3" type="ORF">CFR76_12340</name>
</gene>